<keyword evidence="5" id="KW-1185">Reference proteome</keyword>
<comment type="caution">
    <text evidence="4">The sequence shown here is derived from an EMBL/GenBank/DDBJ whole genome shotgun (WGS) entry which is preliminary data.</text>
</comment>
<dbReference type="RefSeq" id="WP_279528624.1">
    <property type="nucleotide sequence ID" value="NZ_CP122312.1"/>
</dbReference>
<dbReference type="NCBIfam" id="TIGR04126">
    <property type="entry name" value="PGF_CTERM"/>
    <property type="match status" value="1"/>
</dbReference>
<name>A0ABD5Z0I0_9EURY</name>
<evidence type="ECO:0000259" key="3">
    <source>
        <dbReference type="Pfam" id="PF18204"/>
    </source>
</evidence>
<evidence type="ECO:0000313" key="4">
    <source>
        <dbReference type="EMBL" id="MFC7198665.1"/>
    </source>
</evidence>
<accession>A0ABD5Z0I0</accession>
<feature type="compositionally biased region" description="Low complexity" evidence="2">
    <location>
        <begin position="1367"/>
        <end position="1378"/>
    </location>
</feature>
<feature type="region of interest" description="Disordered" evidence="2">
    <location>
        <begin position="1337"/>
        <end position="1378"/>
    </location>
</feature>
<dbReference type="EMBL" id="JBHTAR010000011">
    <property type="protein sequence ID" value="MFC7198665.1"/>
    <property type="molecule type" value="Genomic_DNA"/>
</dbReference>
<feature type="compositionally biased region" description="Acidic residues" evidence="2">
    <location>
        <begin position="1355"/>
        <end position="1366"/>
    </location>
</feature>
<dbReference type="GO" id="GO:0005886">
    <property type="term" value="C:plasma membrane"/>
    <property type="evidence" value="ECO:0007669"/>
    <property type="project" value="UniProtKB-SubCell"/>
</dbReference>
<organism evidence="4 5">
    <name type="scientific">Halospeciosus flavus</name>
    <dbReference type="NCBI Taxonomy" id="3032283"/>
    <lineage>
        <taxon>Archaea</taxon>
        <taxon>Methanobacteriati</taxon>
        <taxon>Methanobacteriota</taxon>
        <taxon>Stenosarchaea group</taxon>
        <taxon>Halobacteria</taxon>
        <taxon>Halobacteriales</taxon>
        <taxon>Halobacteriaceae</taxon>
        <taxon>Halospeciosus</taxon>
    </lineage>
</organism>
<feature type="compositionally biased region" description="Low complexity" evidence="2">
    <location>
        <begin position="1339"/>
        <end position="1354"/>
    </location>
</feature>
<gene>
    <name evidence="4" type="ORF">ACFQJ9_04385</name>
</gene>
<evidence type="ECO:0000256" key="1">
    <source>
        <dbReference type="ARBA" id="ARBA00022729"/>
    </source>
</evidence>
<evidence type="ECO:0000313" key="5">
    <source>
        <dbReference type="Proteomes" id="UP001596447"/>
    </source>
</evidence>
<proteinExistence type="predicted"/>
<dbReference type="GO" id="GO:0030115">
    <property type="term" value="C:S-layer"/>
    <property type="evidence" value="ECO:0007669"/>
    <property type="project" value="UniProtKB-SubCell"/>
</dbReference>
<protein>
    <submittedName>
        <fullName evidence="4">PGF-CTERM sorting domain-containing protein</fullName>
    </submittedName>
</protein>
<dbReference type="InterPro" id="IPR026371">
    <property type="entry name" value="PGF_CTERM"/>
</dbReference>
<feature type="domain" description="PGF-CTERM archaeal protein-sorting signal" evidence="3">
    <location>
        <begin position="1376"/>
        <end position="1398"/>
    </location>
</feature>
<sequence>MSGRRGRALAMVAVLLVSTLSFGTAFVGTVAAVDNATISSSPTDSGDVVNHTVTFSPDGTDSAEDGNSIEDIRIDYTAGDDGANVSAVDPEDVHYVKVDSASDDDADYDASYSVKDVSVENGGHTLVIDVGGSKTLTGGQTWSVKYGDVENPSQPGNYTASIDVNYASSSNPVKAIYEVTDDTPPNVGVNLFTTGGNSSQDVDVNVTANEELGSFSVEIGDDHQETLSKSDFTLVQSGDTYVYRANITSGEDGHYTATVTDAVDTEGNAISETPDDELWVDTVPVDVVNGSISPANVTPNSTVDHDLTVSVDDFTMDGGTDTVRVDFANVTDVSLGNVTAANATVTNASLADADEETVAVDLDTGDGGGTTDVTVSLNVTAHYPGTAEGRTLPVDVTALDSDGDEDIESNVTSVTVGDSGLTVSNFTLHTVGGNTSQNVNLSFVTSDQLDSVSVDLTGDAGGSLSLDDLTLVSSSTDAYNYTANVSSGEDGTYHAELASATDTQGDRAYEDDEDTLTVNTVGVDVVNGTITNDTVADDNTTVEHTVTVDVEDYSTDGGTDTLRVGFDESLDVTLGNVTAANASVTNASIVDADGDGTATTAEVDLDTGDGGGLVDVTVSLNVTAHYPLGSEGTTYAVDATALDSDGDEDTETNVTSVHVNDTVPQITNYSVFVVGNDTTSQDVDVAFNVTKELAEATVDLGGSANGTLTLDDLNETRLSDGYRYRGDVSSGEDGHFWANLTHAADADGDTTDDYADNATVNTVPVEVIGGNVTPDPVSANESTTLNVSVQVANFSEDGGTDEVHVHVNDSFAADYTLAGASVENGSATVASATAKQCDGDADNDCTVVSLDTGDDGGTTDVTVSIQLNVTTPDVENATYPFHAHAFDSDGDEDGPEQFTTVTVVDHPPHITNFTLVRVGGPNAQDVDLVVNATEALSPLEVNLSGAETGTLTRNDFTETDAGEHVYRANVSEHEEGKFVADLDVAAAPDGDRVPNDHRDSLLVNTVPVDVVNVTSVPSQVVAGQQVTQSVTVDVADFSRDGGTDVVTVRLPDATGGTVTVQNATVVATNASANNSTTLWTAAPNATVVEGSDADTAVDTVRVPLETGDGGGLVDVTVSVTASVRYADDAAGETLPVGAAAFDSDGDSDAEPTMADVTVVAPTDGDETETIVEDDTTAPLTNVTSTTNDTTVSPINATTPVNVTPVNLSTPTTPVENRTGAALEAVNVSANFSGEPNVTVSTNATSPTGEPVANESVDALTYFEVGHEVNDSQIRTATLTFAVDADDVTTSDRVGVYRFGDGEWNRLNATYVGQSGGEHHYRVELGHLSTFALAVDDPDSQVQQSQTTTTQSADTTTEEADGTDDTDTTPSTSTEDTPGFGVVSALVAALAAALLARRRD</sequence>
<keyword evidence="1" id="KW-0732">Signal</keyword>
<evidence type="ECO:0000256" key="2">
    <source>
        <dbReference type="SAM" id="MobiDB-lite"/>
    </source>
</evidence>
<reference evidence="4 5" key="1">
    <citation type="journal article" date="2019" name="Int. J. Syst. Evol. Microbiol.">
        <title>The Global Catalogue of Microorganisms (GCM) 10K type strain sequencing project: providing services to taxonomists for standard genome sequencing and annotation.</title>
        <authorList>
            <consortium name="The Broad Institute Genomics Platform"/>
            <consortium name="The Broad Institute Genome Sequencing Center for Infectious Disease"/>
            <person name="Wu L."/>
            <person name="Ma J."/>
        </authorList>
    </citation>
    <scope>NUCLEOTIDE SEQUENCE [LARGE SCALE GENOMIC DNA]</scope>
    <source>
        <strain evidence="4 5">XZGYJ-43</strain>
    </source>
</reference>
<dbReference type="Pfam" id="PF18204">
    <property type="entry name" value="PGF-CTERM"/>
    <property type="match status" value="1"/>
</dbReference>
<dbReference type="Proteomes" id="UP001596447">
    <property type="component" value="Unassembled WGS sequence"/>
</dbReference>